<dbReference type="RefSeq" id="WP_248996026.1">
    <property type="nucleotide sequence ID" value="NZ_JAKIKP010000008.1"/>
</dbReference>
<feature type="domain" description="Lysidine-tRNA(Ile) synthetase C-terminal" evidence="9">
    <location>
        <begin position="402"/>
        <end position="478"/>
    </location>
</feature>
<dbReference type="GO" id="GO:0005737">
    <property type="term" value="C:cytoplasm"/>
    <property type="evidence" value="ECO:0007669"/>
    <property type="project" value="UniProtKB-SubCell"/>
</dbReference>
<dbReference type="PANTHER" id="PTHR43033">
    <property type="entry name" value="TRNA(ILE)-LYSIDINE SYNTHASE-RELATED"/>
    <property type="match status" value="1"/>
</dbReference>
<comment type="function">
    <text evidence="8">Ligates lysine onto the cytidine present at position 34 of the AUA codon-specific tRNA(Ile) that contains the anticodon CAU, in an ATP-dependent manner. Cytidine is converted to lysidine, thus changing the amino acid specificity of the tRNA from methionine to isoleucine.</text>
</comment>
<evidence type="ECO:0000256" key="4">
    <source>
        <dbReference type="ARBA" id="ARBA00022694"/>
    </source>
</evidence>
<dbReference type="InterPro" id="IPR015262">
    <property type="entry name" value="tRNA_Ile_lys_synt_subst-bd"/>
</dbReference>
<dbReference type="EC" id="6.3.4.19" evidence="8"/>
<comment type="similarity">
    <text evidence="8">Belongs to the tRNA(Ile)-lysidine synthase family.</text>
</comment>
<keyword evidence="6 8" id="KW-0067">ATP-binding</keyword>
<dbReference type="Pfam" id="PF09179">
    <property type="entry name" value="TilS"/>
    <property type="match status" value="1"/>
</dbReference>
<dbReference type="GO" id="GO:0006400">
    <property type="term" value="P:tRNA modification"/>
    <property type="evidence" value="ECO:0007669"/>
    <property type="project" value="UniProtKB-UniRule"/>
</dbReference>
<dbReference type="GO" id="GO:0005524">
    <property type="term" value="F:ATP binding"/>
    <property type="evidence" value="ECO:0007669"/>
    <property type="project" value="UniProtKB-UniRule"/>
</dbReference>
<evidence type="ECO:0000256" key="5">
    <source>
        <dbReference type="ARBA" id="ARBA00022741"/>
    </source>
</evidence>
<dbReference type="SMART" id="SM00977">
    <property type="entry name" value="TilS_C"/>
    <property type="match status" value="1"/>
</dbReference>
<comment type="subcellular location">
    <subcellularLocation>
        <location evidence="1 8">Cytoplasm</location>
    </subcellularLocation>
</comment>
<dbReference type="SUPFAM" id="SSF82829">
    <property type="entry name" value="MesJ substrate recognition domain-like"/>
    <property type="match status" value="1"/>
</dbReference>
<dbReference type="SUPFAM" id="SSF52402">
    <property type="entry name" value="Adenine nucleotide alpha hydrolases-like"/>
    <property type="match status" value="1"/>
</dbReference>
<gene>
    <name evidence="8 10" type="primary">tilS</name>
    <name evidence="10" type="ORF">L2672_11655</name>
</gene>
<dbReference type="CDD" id="cd01992">
    <property type="entry name" value="TilS_N"/>
    <property type="match status" value="1"/>
</dbReference>
<comment type="caution">
    <text evidence="10">The sequence shown here is derived from an EMBL/GenBank/DDBJ whole genome shotgun (WGS) entry which is preliminary data.</text>
</comment>
<dbReference type="Gene3D" id="3.40.50.620">
    <property type="entry name" value="HUPs"/>
    <property type="match status" value="1"/>
</dbReference>
<keyword evidence="5 8" id="KW-0547">Nucleotide-binding</keyword>
<evidence type="ECO:0000256" key="2">
    <source>
        <dbReference type="ARBA" id="ARBA00022490"/>
    </source>
</evidence>
<evidence type="ECO:0000256" key="8">
    <source>
        <dbReference type="HAMAP-Rule" id="MF_01161"/>
    </source>
</evidence>
<organism evidence="10 11">
    <name type="scientific">Shewanella gaetbuli</name>
    <dbReference type="NCBI Taxonomy" id="220752"/>
    <lineage>
        <taxon>Bacteria</taxon>
        <taxon>Pseudomonadati</taxon>
        <taxon>Pseudomonadota</taxon>
        <taxon>Gammaproteobacteria</taxon>
        <taxon>Alteromonadales</taxon>
        <taxon>Shewanellaceae</taxon>
        <taxon>Shewanella</taxon>
    </lineage>
</organism>
<evidence type="ECO:0000256" key="7">
    <source>
        <dbReference type="ARBA" id="ARBA00048539"/>
    </source>
</evidence>
<proteinExistence type="inferred from homology"/>
<keyword evidence="2 8" id="KW-0963">Cytoplasm</keyword>
<evidence type="ECO:0000313" key="11">
    <source>
        <dbReference type="Proteomes" id="UP001139333"/>
    </source>
</evidence>
<reference evidence="10" key="1">
    <citation type="submission" date="2022-01" db="EMBL/GenBank/DDBJ databases">
        <title>Whole genome-based taxonomy of the Shewanellaceae.</title>
        <authorList>
            <person name="Martin-Rodriguez A.J."/>
        </authorList>
    </citation>
    <scope>NUCLEOTIDE SEQUENCE</scope>
    <source>
        <strain evidence="10">DSM 16422</strain>
    </source>
</reference>
<dbReference type="HAMAP" id="MF_01161">
    <property type="entry name" value="tRNA_Ile_lys_synt"/>
    <property type="match status" value="1"/>
</dbReference>
<dbReference type="NCBIfam" id="TIGR02432">
    <property type="entry name" value="lysidine_TilS_N"/>
    <property type="match status" value="1"/>
</dbReference>
<evidence type="ECO:0000256" key="1">
    <source>
        <dbReference type="ARBA" id="ARBA00004496"/>
    </source>
</evidence>
<evidence type="ECO:0000313" key="10">
    <source>
        <dbReference type="EMBL" id="MCL1143350.1"/>
    </source>
</evidence>
<dbReference type="InterPro" id="IPR014729">
    <property type="entry name" value="Rossmann-like_a/b/a_fold"/>
</dbReference>
<dbReference type="Pfam" id="PF01171">
    <property type="entry name" value="ATP_bind_3"/>
    <property type="match status" value="1"/>
</dbReference>
<keyword evidence="3 8" id="KW-0436">Ligase</keyword>
<comment type="domain">
    <text evidence="8">The N-terminal region contains the highly conserved SGGXDS motif, predicted to be a P-loop motif involved in ATP binding.</text>
</comment>
<protein>
    <recommendedName>
        <fullName evidence="8">tRNA(Ile)-lysidine synthase</fullName>
        <ecNumber evidence="8">6.3.4.19</ecNumber>
    </recommendedName>
    <alternativeName>
        <fullName evidence="8">tRNA(Ile)-2-lysyl-cytidine synthase</fullName>
    </alternativeName>
    <alternativeName>
        <fullName evidence="8">tRNA(Ile)-lysidine synthetase</fullName>
    </alternativeName>
</protein>
<dbReference type="SUPFAM" id="SSF56037">
    <property type="entry name" value="PheT/TilS domain"/>
    <property type="match status" value="1"/>
</dbReference>
<dbReference type="GO" id="GO:0032267">
    <property type="term" value="F:tRNA(Ile)-lysidine synthase activity"/>
    <property type="evidence" value="ECO:0007669"/>
    <property type="project" value="UniProtKB-EC"/>
</dbReference>
<sequence length="479" mass="54833">MDIAYLVDKIAQLIERAHKTDSEPYSSTNKRKIVLAYSGGVDSEVLAYGLSEFAKLHPQFEYLLVHVHHGLSQYADDWVKHCQNRADSYQLPLQIEYVTLVQQSRQSLEAVARQARYQAIESHLNQHDILLTAHHQDDQLETLLLALKRGQGPKGLASMGEVQLSGKPEQQYFKLRPLLSIDRQQIEQFAAANSLQHIEDDSNQDDRFDRNFLRLNVIPLLKDRWPSITQTANRSANLIAQQQQMIDEEVQHKLPLLIDRPQDPLSMQANGVGLSIALLSKYTTAWQTELLRSYIDSLGLVMPSQVQLAQVLTQALTAQDDANVHIEYSGTVIKRFNQHLYGLPAATLSQDESHENDLNQAVIDWFSHSSHVLELTAYQRHFTINKTHSGHRLVFPQANQSVSLRFDQPGKVKCYPQFHLNARHKPRELKKLWQEVGIAPWRRKQVPLLYYGDTLVAAIGLWVDKRFMQQDNLPGLSIW</sequence>
<comment type="catalytic activity">
    <reaction evidence="7 8">
        <text>cytidine(34) in tRNA(Ile2) + L-lysine + ATP = lysidine(34) in tRNA(Ile2) + AMP + diphosphate + H(+)</text>
        <dbReference type="Rhea" id="RHEA:43744"/>
        <dbReference type="Rhea" id="RHEA-COMP:10625"/>
        <dbReference type="Rhea" id="RHEA-COMP:10670"/>
        <dbReference type="ChEBI" id="CHEBI:15378"/>
        <dbReference type="ChEBI" id="CHEBI:30616"/>
        <dbReference type="ChEBI" id="CHEBI:32551"/>
        <dbReference type="ChEBI" id="CHEBI:33019"/>
        <dbReference type="ChEBI" id="CHEBI:82748"/>
        <dbReference type="ChEBI" id="CHEBI:83665"/>
        <dbReference type="ChEBI" id="CHEBI:456215"/>
        <dbReference type="EC" id="6.3.4.19"/>
    </reaction>
</comment>
<feature type="binding site" evidence="8">
    <location>
        <begin position="38"/>
        <end position="43"/>
    </location>
    <ligand>
        <name>ATP</name>
        <dbReference type="ChEBI" id="CHEBI:30616"/>
    </ligand>
</feature>
<evidence type="ECO:0000256" key="3">
    <source>
        <dbReference type="ARBA" id="ARBA00022598"/>
    </source>
</evidence>
<dbReference type="Proteomes" id="UP001139333">
    <property type="component" value="Unassembled WGS sequence"/>
</dbReference>
<dbReference type="AlphaFoldDB" id="A0A9X1ZPT2"/>
<dbReference type="Pfam" id="PF11734">
    <property type="entry name" value="TilS_C"/>
    <property type="match status" value="1"/>
</dbReference>
<name>A0A9X1ZPT2_9GAMM</name>
<dbReference type="InterPro" id="IPR012795">
    <property type="entry name" value="tRNA_Ile_lys_synt_N"/>
</dbReference>
<dbReference type="Gene3D" id="1.20.59.20">
    <property type="match status" value="1"/>
</dbReference>
<keyword evidence="11" id="KW-1185">Reference proteome</keyword>
<dbReference type="InterPro" id="IPR012094">
    <property type="entry name" value="tRNA_Ile_lys_synt"/>
</dbReference>
<dbReference type="EMBL" id="JAKIKP010000008">
    <property type="protein sequence ID" value="MCL1143350.1"/>
    <property type="molecule type" value="Genomic_DNA"/>
</dbReference>
<evidence type="ECO:0000256" key="6">
    <source>
        <dbReference type="ARBA" id="ARBA00022840"/>
    </source>
</evidence>
<accession>A0A9X1ZPT2</accession>
<dbReference type="NCBIfam" id="TIGR02433">
    <property type="entry name" value="lysidine_TilS_C"/>
    <property type="match status" value="1"/>
</dbReference>
<dbReference type="InterPro" id="IPR011063">
    <property type="entry name" value="TilS/TtcA_N"/>
</dbReference>
<evidence type="ECO:0000259" key="9">
    <source>
        <dbReference type="SMART" id="SM00977"/>
    </source>
</evidence>
<dbReference type="PANTHER" id="PTHR43033:SF1">
    <property type="entry name" value="TRNA(ILE)-LYSIDINE SYNTHASE-RELATED"/>
    <property type="match status" value="1"/>
</dbReference>
<dbReference type="InterPro" id="IPR012796">
    <property type="entry name" value="Lysidine-tRNA-synth_C"/>
</dbReference>
<keyword evidence="4 8" id="KW-0819">tRNA processing</keyword>